<reference evidence="1 2" key="1">
    <citation type="journal article" date="2018" name="Sci. Data">
        <title>The draft genome sequence of cork oak.</title>
        <authorList>
            <person name="Ramos A.M."/>
            <person name="Usie A."/>
            <person name="Barbosa P."/>
            <person name="Barros P.M."/>
            <person name="Capote T."/>
            <person name="Chaves I."/>
            <person name="Simoes F."/>
            <person name="Abreu I."/>
            <person name="Carrasquinho I."/>
            <person name="Faro C."/>
            <person name="Guimaraes J.B."/>
            <person name="Mendonca D."/>
            <person name="Nobrega F."/>
            <person name="Rodrigues L."/>
            <person name="Saibo N.J.M."/>
            <person name="Varela M.C."/>
            <person name="Egas C."/>
            <person name="Matos J."/>
            <person name="Miguel C.M."/>
            <person name="Oliveira M.M."/>
            <person name="Ricardo C.P."/>
            <person name="Goncalves S."/>
        </authorList>
    </citation>
    <scope>NUCLEOTIDE SEQUENCE [LARGE SCALE GENOMIC DNA]</scope>
    <source>
        <strain evidence="2">cv. HL8</strain>
    </source>
</reference>
<gene>
    <name evidence="1" type="ORF">CFP56_043265</name>
</gene>
<dbReference type="AlphaFoldDB" id="A0AAW0IRU3"/>
<dbReference type="Proteomes" id="UP000237347">
    <property type="component" value="Unassembled WGS sequence"/>
</dbReference>
<protein>
    <submittedName>
        <fullName evidence="1">Pentatricopeptide repeat-containing protein</fullName>
    </submittedName>
</protein>
<name>A0AAW0IRU3_QUESU</name>
<proteinExistence type="predicted"/>
<sequence>MSPPSLGLQLNTYSLTHEDNIAVVASPASEAGWMMALSFFCRAIGFAKFIHFMRLYMVCAVALICNGNIKSPQNDAVYGEDFY</sequence>
<evidence type="ECO:0000313" key="2">
    <source>
        <dbReference type="Proteomes" id="UP000237347"/>
    </source>
</evidence>
<evidence type="ECO:0000313" key="1">
    <source>
        <dbReference type="EMBL" id="KAK7817080.1"/>
    </source>
</evidence>
<accession>A0AAW0IRU3</accession>
<dbReference type="EMBL" id="PKMF04000900">
    <property type="protein sequence ID" value="KAK7817080.1"/>
    <property type="molecule type" value="Genomic_DNA"/>
</dbReference>
<keyword evidence="2" id="KW-1185">Reference proteome</keyword>
<comment type="caution">
    <text evidence="1">The sequence shown here is derived from an EMBL/GenBank/DDBJ whole genome shotgun (WGS) entry which is preliminary data.</text>
</comment>
<organism evidence="1 2">
    <name type="scientific">Quercus suber</name>
    <name type="common">Cork oak</name>
    <dbReference type="NCBI Taxonomy" id="58331"/>
    <lineage>
        <taxon>Eukaryota</taxon>
        <taxon>Viridiplantae</taxon>
        <taxon>Streptophyta</taxon>
        <taxon>Embryophyta</taxon>
        <taxon>Tracheophyta</taxon>
        <taxon>Spermatophyta</taxon>
        <taxon>Magnoliopsida</taxon>
        <taxon>eudicotyledons</taxon>
        <taxon>Gunneridae</taxon>
        <taxon>Pentapetalae</taxon>
        <taxon>rosids</taxon>
        <taxon>fabids</taxon>
        <taxon>Fagales</taxon>
        <taxon>Fagaceae</taxon>
        <taxon>Quercus</taxon>
    </lineage>
</organism>